<evidence type="ECO:0000256" key="2">
    <source>
        <dbReference type="PROSITE-ProRule" id="PRU00169"/>
    </source>
</evidence>
<dbReference type="PANTHER" id="PTHR44591">
    <property type="entry name" value="STRESS RESPONSE REGULATOR PROTEIN 1"/>
    <property type="match status" value="1"/>
</dbReference>
<dbReference type="InterPro" id="IPR050595">
    <property type="entry name" value="Bact_response_regulator"/>
</dbReference>
<dbReference type="PROSITE" id="PS50110">
    <property type="entry name" value="RESPONSE_REGULATORY"/>
    <property type="match status" value="1"/>
</dbReference>
<feature type="domain" description="Response regulatory" evidence="3">
    <location>
        <begin position="4"/>
        <end position="115"/>
    </location>
</feature>
<dbReference type="InterPro" id="IPR001789">
    <property type="entry name" value="Sig_transdc_resp-reg_receiver"/>
</dbReference>
<evidence type="ECO:0000313" key="5">
    <source>
        <dbReference type="Proteomes" id="UP001377160"/>
    </source>
</evidence>
<dbReference type="SUPFAM" id="SSF52172">
    <property type="entry name" value="CheY-like"/>
    <property type="match status" value="1"/>
</dbReference>
<dbReference type="SUPFAM" id="SSF47226">
    <property type="entry name" value="Histidine-containing phosphotransfer domain, HPT domain"/>
    <property type="match status" value="1"/>
</dbReference>
<sequence length="226" mass="25353">MFKNALLVDDDPIVSIILADILAQLGINVTSQETVRSSITLLEKNDFDLVITDLVFPHESGYDLAKYIYTNASSNVTLLASSSEPIDTRYLHYFKGFVLKPFCRTTIQDTLFELGLNKAKAHHFNDVGIDISNYICEFSAQALEDLSEIKNLIEAGDFIFARKIVHKLKGSFFIFSPNSGAIVLLDKLKNHLLGTKIMDNSTLTDITFLLDACREITISIIRDIRN</sequence>
<feature type="modified residue" description="4-aspartylphosphate" evidence="2">
    <location>
        <position position="53"/>
    </location>
</feature>
<evidence type="ECO:0000256" key="1">
    <source>
        <dbReference type="ARBA" id="ARBA00022553"/>
    </source>
</evidence>
<dbReference type="EMBL" id="JBANDX010000018">
    <property type="protein sequence ID" value="MEL0610323.1"/>
    <property type="molecule type" value="Genomic_DNA"/>
</dbReference>
<gene>
    <name evidence="4" type="ORF">V8Z71_18560</name>
</gene>
<evidence type="ECO:0000313" key="4">
    <source>
        <dbReference type="EMBL" id="MEL0610323.1"/>
    </source>
</evidence>
<evidence type="ECO:0000259" key="3">
    <source>
        <dbReference type="PROSITE" id="PS50110"/>
    </source>
</evidence>
<accession>A0ABU9FVW7</accession>
<dbReference type="RefSeq" id="WP_341635773.1">
    <property type="nucleotide sequence ID" value="NZ_JBANDX010000018.1"/>
</dbReference>
<dbReference type="Proteomes" id="UP001377160">
    <property type="component" value="Unassembled WGS sequence"/>
</dbReference>
<protein>
    <submittedName>
        <fullName evidence="4">Response regulator</fullName>
    </submittedName>
</protein>
<dbReference type="SMART" id="SM00448">
    <property type="entry name" value="REC"/>
    <property type="match status" value="1"/>
</dbReference>
<dbReference type="InterPro" id="IPR036641">
    <property type="entry name" value="HPT_dom_sf"/>
</dbReference>
<dbReference type="Gene3D" id="3.40.50.2300">
    <property type="match status" value="1"/>
</dbReference>
<keyword evidence="1 2" id="KW-0597">Phosphoprotein</keyword>
<keyword evidence="5" id="KW-1185">Reference proteome</keyword>
<dbReference type="InterPro" id="IPR011006">
    <property type="entry name" value="CheY-like_superfamily"/>
</dbReference>
<comment type="caution">
    <text evidence="4">The sequence shown here is derived from an EMBL/GenBank/DDBJ whole genome shotgun (WGS) entry which is preliminary data.</text>
</comment>
<dbReference type="PANTHER" id="PTHR44591:SF3">
    <property type="entry name" value="RESPONSE REGULATORY DOMAIN-CONTAINING PROTEIN"/>
    <property type="match status" value="1"/>
</dbReference>
<dbReference type="Pfam" id="PF00072">
    <property type="entry name" value="Response_reg"/>
    <property type="match status" value="1"/>
</dbReference>
<reference evidence="4 5" key="1">
    <citation type="submission" date="2024-02" db="EMBL/GenBank/DDBJ databases">
        <title>Bacteria isolated from the canopy kelp, Nereocystis luetkeana.</title>
        <authorList>
            <person name="Pfister C.A."/>
            <person name="Younker I.T."/>
            <person name="Light S.H."/>
        </authorList>
    </citation>
    <scope>NUCLEOTIDE SEQUENCE [LARGE SCALE GENOMIC DNA]</scope>
    <source>
        <strain evidence="4 5">TI.1.15</strain>
    </source>
</reference>
<proteinExistence type="predicted"/>
<dbReference type="CDD" id="cd00156">
    <property type="entry name" value="REC"/>
    <property type="match status" value="1"/>
</dbReference>
<name>A0ABU9FVW7_9VIBR</name>
<organism evidence="4 5">
    <name type="scientific">Vibrio echinoideorum</name>
    <dbReference type="NCBI Taxonomy" id="2100116"/>
    <lineage>
        <taxon>Bacteria</taxon>
        <taxon>Pseudomonadati</taxon>
        <taxon>Pseudomonadota</taxon>
        <taxon>Gammaproteobacteria</taxon>
        <taxon>Vibrionales</taxon>
        <taxon>Vibrionaceae</taxon>
        <taxon>Vibrio</taxon>
    </lineage>
</organism>